<evidence type="ECO:0000313" key="1">
    <source>
        <dbReference type="EMBL" id="KKL66685.1"/>
    </source>
</evidence>
<dbReference type="AlphaFoldDB" id="A0A0F9GB13"/>
<comment type="caution">
    <text evidence="1">The sequence shown here is derived from an EMBL/GenBank/DDBJ whole genome shotgun (WGS) entry which is preliminary data.</text>
</comment>
<protein>
    <submittedName>
        <fullName evidence="1">Uncharacterized protein</fullName>
    </submittedName>
</protein>
<proteinExistence type="predicted"/>
<name>A0A0F9GB13_9ZZZZ</name>
<reference evidence="1" key="1">
    <citation type="journal article" date="2015" name="Nature">
        <title>Complex archaea that bridge the gap between prokaryotes and eukaryotes.</title>
        <authorList>
            <person name="Spang A."/>
            <person name="Saw J.H."/>
            <person name="Jorgensen S.L."/>
            <person name="Zaremba-Niedzwiedzka K."/>
            <person name="Martijn J."/>
            <person name="Lind A.E."/>
            <person name="van Eijk R."/>
            <person name="Schleper C."/>
            <person name="Guy L."/>
            <person name="Ettema T.J."/>
        </authorList>
    </citation>
    <scope>NUCLEOTIDE SEQUENCE</scope>
</reference>
<dbReference type="EMBL" id="LAZR01027125">
    <property type="protein sequence ID" value="KKL66685.1"/>
    <property type="molecule type" value="Genomic_DNA"/>
</dbReference>
<accession>A0A0F9GB13</accession>
<organism evidence="1">
    <name type="scientific">marine sediment metagenome</name>
    <dbReference type="NCBI Taxonomy" id="412755"/>
    <lineage>
        <taxon>unclassified sequences</taxon>
        <taxon>metagenomes</taxon>
        <taxon>ecological metagenomes</taxon>
    </lineage>
</organism>
<sequence>MPHIQGHELGDIFRDILGENPRAVFEAALSRLSLSPFQMRFFQDEFDPIQREFQGGAAAVLEQGAFPTETFSESLKQFPFLRRFMSRSPAARGDISTRLLAPSLTFAPSTVR</sequence>
<gene>
    <name evidence="1" type="ORF">LCGC14_2142500</name>
</gene>